<evidence type="ECO:0000313" key="16">
    <source>
        <dbReference type="Proteomes" id="UP000268162"/>
    </source>
</evidence>
<evidence type="ECO:0000256" key="11">
    <source>
        <dbReference type="SAM" id="MobiDB-lite"/>
    </source>
</evidence>
<feature type="compositionally biased region" description="Polar residues" evidence="11">
    <location>
        <begin position="478"/>
        <end position="491"/>
    </location>
</feature>
<keyword evidence="6 12" id="KW-1133">Transmembrane helix</keyword>
<feature type="region of interest" description="Disordered" evidence="11">
    <location>
        <begin position="448"/>
        <end position="491"/>
    </location>
</feature>
<gene>
    <name evidence="15" type="ORF">BJ085DRAFT_17629</name>
</gene>
<evidence type="ECO:0000256" key="4">
    <source>
        <dbReference type="ARBA" id="ARBA00022448"/>
    </source>
</evidence>
<dbReference type="GO" id="GO:0006891">
    <property type="term" value="P:intra-Golgi vesicle-mediated transport"/>
    <property type="evidence" value="ECO:0007669"/>
    <property type="project" value="InterPro"/>
</dbReference>
<evidence type="ECO:0000256" key="9">
    <source>
        <dbReference type="ARBA" id="ARBA00023136"/>
    </source>
</evidence>
<feature type="coiled-coil region" evidence="10">
    <location>
        <begin position="319"/>
        <end position="346"/>
    </location>
</feature>
<evidence type="ECO:0000256" key="1">
    <source>
        <dbReference type="ARBA" id="ARBA00004409"/>
    </source>
</evidence>
<accession>A0A4P9ZPX8</accession>
<dbReference type="InterPro" id="IPR012955">
    <property type="entry name" value="CASP_C"/>
</dbReference>
<dbReference type="PANTHER" id="PTHR14043">
    <property type="entry name" value="CCAAT DISPLACEMENT PROTEIN-RELATED"/>
    <property type="match status" value="1"/>
</dbReference>
<feature type="domain" description="CASP C-terminal" evidence="13">
    <location>
        <begin position="418"/>
        <end position="661"/>
    </location>
</feature>
<comment type="subcellular location">
    <subcellularLocation>
        <location evidence="1">Golgi apparatus membrane</location>
        <topology evidence="1">Single-pass type IV membrane protein</topology>
    </subcellularLocation>
</comment>
<keyword evidence="5 12" id="KW-0812">Transmembrane</keyword>
<evidence type="ECO:0000256" key="8">
    <source>
        <dbReference type="ARBA" id="ARBA00023054"/>
    </source>
</evidence>
<feature type="coiled-coil region" evidence="10">
    <location>
        <begin position="409"/>
        <end position="443"/>
    </location>
</feature>
<keyword evidence="4" id="KW-0813">Transport</keyword>
<keyword evidence="16" id="KW-1185">Reference proteome</keyword>
<organism evidence="15 16">
    <name type="scientific">Dimargaris cristalligena</name>
    <dbReference type="NCBI Taxonomy" id="215637"/>
    <lineage>
        <taxon>Eukaryota</taxon>
        <taxon>Fungi</taxon>
        <taxon>Fungi incertae sedis</taxon>
        <taxon>Zoopagomycota</taxon>
        <taxon>Kickxellomycotina</taxon>
        <taxon>Dimargaritomycetes</taxon>
        <taxon>Dimargaritales</taxon>
        <taxon>Dimargaritaceae</taxon>
        <taxon>Dimargaris</taxon>
    </lineage>
</organism>
<evidence type="ECO:0000256" key="7">
    <source>
        <dbReference type="ARBA" id="ARBA00023034"/>
    </source>
</evidence>
<reference evidence="16" key="1">
    <citation type="journal article" date="2018" name="Nat. Microbiol.">
        <title>Leveraging single-cell genomics to expand the fungal tree of life.</title>
        <authorList>
            <person name="Ahrendt S.R."/>
            <person name="Quandt C.A."/>
            <person name="Ciobanu D."/>
            <person name="Clum A."/>
            <person name="Salamov A."/>
            <person name="Andreopoulos B."/>
            <person name="Cheng J.F."/>
            <person name="Woyke T."/>
            <person name="Pelin A."/>
            <person name="Henrissat B."/>
            <person name="Reynolds N.K."/>
            <person name="Benny G.L."/>
            <person name="Smith M.E."/>
            <person name="James T.Y."/>
            <person name="Grigoriev I.V."/>
        </authorList>
    </citation>
    <scope>NUCLEOTIDE SEQUENCE [LARGE SCALE GENOMIC DNA]</scope>
    <source>
        <strain evidence="16">RSA 468</strain>
    </source>
</reference>
<dbReference type="STRING" id="215637.A0A4P9ZPX8"/>
<dbReference type="Proteomes" id="UP000268162">
    <property type="component" value="Unassembled WGS sequence"/>
</dbReference>
<feature type="domain" description="Cux N-terminal" evidence="14">
    <location>
        <begin position="10"/>
        <end position="110"/>
    </location>
</feature>
<name>A0A4P9ZPX8_9FUNG</name>
<dbReference type="Pfam" id="PF25398">
    <property type="entry name" value="CUX1_N"/>
    <property type="match status" value="1"/>
</dbReference>
<protein>
    <recommendedName>
        <fullName evidence="3">Protein CASP</fullName>
    </recommendedName>
</protein>
<keyword evidence="7" id="KW-0333">Golgi apparatus</keyword>
<dbReference type="EMBL" id="ML002874">
    <property type="protein sequence ID" value="RKP35423.1"/>
    <property type="molecule type" value="Genomic_DNA"/>
</dbReference>
<evidence type="ECO:0000259" key="13">
    <source>
        <dbReference type="Pfam" id="PF08172"/>
    </source>
</evidence>
<evidence type="ECO:0000256" key="6">
    <source>
        <dbReference type="ARBA" id="ARBA00022989"/>
    </source>
</evidence>
<keyword evidence="9 12" id="KW-0472">Membrane</keyword>
<evidence type="ECO:0000256" key="5">
    <source>
        <dbReference type="ARBA" id="ARBA00022692"/>
    </source>
</evidence>
<evidence type="ECO:0000256" key="10">
    <source>
        <dbReference type="SAM" id="Coils"/>
    </source>
</evidence>
<dbReference type="PANTHER" id="PTHR14043:SF2">
    <property type="entry name" value="HOMEOBOX PROTEIN CUT"/>
    <property type="match status" value="1"/>
</dbReference>
<dbReference type="GO" id="GO:0000139">
    <property type="term" value="C:Golgi membrane"/>
    <property type="evidence" value="ECO:0007669"/>
    <property type="project" value="UniProtKB-SubCell"/>
</dbReference>
<feature type="coiled-coil region" evidence="10">
    <location>
        <begin position="59"/>
        <end position="86"/>
    </location>
</feature>
<feature type="coiled-coil region" evidence="10">
    <location>
        <begin position="498"/>
        <end position="546"/>
    </location>
</feature>
<dbReference type="InterPro" id="IPR057476">
    <property type="entry name" value="Cux_N"/>
</dbReference>
<keyword evidence="8 10" id="KW-0175">Coiled coil</keyword>
<evidence type="ECO:0000256" key="12">
    <source>
        <dbReference type="SAM" id="Phobius"/>
    </source>
</evidence>
<evidence type="ECO:0000256" key="3">
    <source>
        <dbReference type="ARBA" id="ARBA00018691"/>
    </source>
</evidence>
<dbReference type="AlphaFoldDB" id="A0A4P9ZPX8"/>
<comment type="similarity">
    <text evidence="2">Belongs to the CASP family.</text>
</comment>
<evidence type="ECO:0000313" key="15">
    <source>
        <dbReference type="EMBL" id="RKP35423.1"/>
    </source>
</evidence>
<evidence type="ECO:0000256" key="2">
    <source>
        <dbReference type="ARBA" id="ARBA00006415"/>
    </source>
</evidence>
<proteinExistence type="inferred from homology"/>
<feature type="non-terminal residue" evidence="15">
    <location>
        <position position="1"/>
    </location>
</feature>
<feature type="coiled-coil region" evidence="10">
    <location>
        <begin position="117"/>
        <end position="205"/>
    </location>
</feature>
<feature type="transmembrane region" description="Helical" evidence="12">
    <location>
        <begin position="639"/>
        <end position="657"/>
    </location>
</feature>
<evidence type="ECO:0000259" key="14">
    <source>
        <dbReference type="Pfam" id="PF25398"/>
    </source>
</evidence>
<dbReference type="Pfam" id="PF08172">
    <property type="entry name" value="CASP_C"/>
    <property type="match status" value="1"/>
</dbReference>
<sequence>YAPSLGNRLEVALGDIQSELDKYSLEIVDNQKLTLQGRKKLAEQTKGKYFRKQPDDRKLAEVKTLLKAYQQEIDQMTHRMKATESAYLELYSQIGQVPDPVPLLDQLMSENERLGQIELLESENKLLRKELTEAVRSLSKAKSQESQTTKMKARLEQLESQMETQVKTKVSEKVAEIRKETEDVIQHLKDREVTLQKQVNTANRTLAQLQSSQDSVQAQVMDKYQSYDESTLARLAEMDIIQSELDRANGRIISLQSTNDQLKRDLARVLPQEGEETTDSTSDPLAATIELQQTVGYLNQEVDRLKRELAGREKAAASLPQMEGQLKSKDAEINRLQAQMQQYDDYPSLKRELEVMKAVEFSLSSWDAPDTRTSESTNEAQQLSVNDSLEKILLETNKRLQSEATHLKLMDRRQEYEQIDRELAQTKHQLAEKNTLVASLEDDLMKIQEPDSTDPFTSFSPMGSAGPNSPARGGTDQGGRSSMDLTVGNNATNKSPMIQIIAGQRDRLKQRVHELENDVVRAKSEMADLKIELSTLKEDNIKLYEKIRYMQTYQTDPSQFGLLGSSDSNSKGSTCGQRSGKSVMSTVTRKYREIYEAAKNPFEIFQQQESMRHYRSLNAADRATLNLGRLLLTNKVGRIFLIVYTLCLHLYVTFMVYRGMTAHETNCDQVKVTYPTSPDA</sequence>